<name>A0AA86N7F5_9EUKA</name>
<gene>
    <name evidence="2" type="ORF">HINF_LOCUS2097</name>
    <name evidence="3" type="ORF">HINF_LOCUS61076</name>
    <name evidence="4" type="ORF">HINF_LOCUS70739</name>
    <name evidence="1" type="ORF">HINF_LOCUS884</name>
</gene>
<dbReference type="InterPro" id="IPR009057">
    <property type="entry name" value="Homeodomain-like_sf"/>
</dbReference>
<dbReference type="EMBL" id="CATOUU010000051">
    <property type="protein sequence ID" value="CAI9914452.1"/>
    <property type="molecule type" value="Genomic_DNA"/>
</dbReference>
<dbReference type="Gene3D" id="1.10.10.60">
    <property type="entry name" value="Homeodomain-like"/>
    <property type="match status" value="1"/>
</dbReference>
<evidence type="ECO:0000313" key="2">
    <source>
        <dbReference type="EMBL" id="CAI9914452.1"/>
    </source>
</evidence>
<sequence>MPYHKWTVQEEGRLQDAVKQFGLNWQAIHMYIFQNISPACLKNKYYSRIHNNNAFESVQSSSKCNELDSVQESILQQIRIIIQQGEQ</sequence>
<dbReference type="EMBL" id="CATOUU010000021">
    <property type="protein sequence ID" value="CAI9913239.1"/>
    <property type="molecule type" value="Genomic_DNA"/>
</dbReference>
<accession>A0AA86N7F5</accession>
<reference evidence="3 5" key="2">
    <citation type="submission" date="2024-07" db="EMBL/GenBank/DDBJ databases">
        <authorList>
            <person name="Akdeniz Z."/>
        </authorList>
    </citation>
    <scope>NUCLEOTIDE SEQUENCE [LARGE SCALE GENOMIC DNA]</scope>
</reference>
<dbReference type="EMBL" id="CAXDID020000363">
    <property type="protein sequence ID" value="CAL6082284.1"/>
    <property type="molecule type" value="Genomic_DNA"/>
</dbReference>
<keyword evidence="5" id="KW-1185">Reference proteome</keyword>
<evidence type="ECO:0000313" key="1">
    <source>
        <dbReference type="EMBL" id="CAI9913239.1"/>
    </source>
</evidence>
<dbReference type="Proteomes" id="UP001642409">
    <property type="component" value="Unassembled WGS sequence"/>
</dbReference>
<dbReference type="GO" id="GO:0003677">
    <property type="term" value="F:DNA binding"/>
    <property type="evidence" value="ECO:0007669"/>
    <property type="project" value="UniProtKB-KW"/>
</dbReference>
<dbReference type="AlphaFoldDB" id="A0AA86N7F5"/>
<evidence type="ECO:0000313" key="4">
    <source>
        <dbReference type="EMBL" id="CAL6100824.1"/>
    </source>
</evidence>
<evidence type="ECO:0000313" key="3">
    <source>
        <dbReference type="EMBL" id="CAL6082284.1"/>
    </source>
</evidence>
<proteinExistence type="predicted"/>
<organism evidence="2">
    <name type="scientific">Hexamita inflata</name>
    <dbReference type="NCBI Taxonomy" id="28002"/>
    <lineage>
        <taxon>Eukaryota</taxon>
        <taxon>Metamonada</taxon>
        <taxon>Diplomonadida</taxon>
        <taxon>Hexamitidae</taxon>
        <taxon>Hexamitinae</taxon>
        <taxon>Hexamita</taxon>
    </lineage>
</organism>
<dbReference type="SUPFAM" id="SSF46689">
    <property type="entry name" value="Homeodomain-like"/>
    <property type="match status" value="1"/>
</dbReference>
<dbReference type="EMBL" id="CAXDID020000534">
    <property type="protein sequence ID" value="CAL6100824.1"/>
    <property type="molecule type" value="Genomic_DNA"/>
</dbReference>
<protein>
    <submittedName>
        <fullName evidence="2">Myb-like DNA-binding domain-containing protein</fullName>
    </submittedName>
    <submittedName>
        <fullName evidence="3">Myb-like_DNA-binding domain-containing protein</fullName>
    </submittedName>
</protein>
<comment type="caution">
    <text evidence="2">The sequence shown here is derived from an EMBL/GenBank/DDBJ whole genome shotgun (WGS) entry which is preliminary data.</text>
</comment>
<evidence type="ECO:0000313" key="5">
    <source>
        <dbReference type="Proteomes" id="UP001642409"/>
    </source>
</evidence>
<reference evidence="2" key="1">
    <citation type="submission" date="2023-06" db="EMBL/GenBank/DDBJ databases">
        <authorList>
            <person name="Kurt Z."/>
        </authorList>
    </citation>
    <scope>NUCLEOTIDE SEQUENCE</scope>
</reference>
<keyword evidence="2" id="KW-0238">DNA-binding</keyword>